<gene>
    <name evidence="1" type="ORF">Glove_253g29</name>
</gene>
<reference evidence="1 2" key="1">
    <citation type="submission" date="2018-08" db="EMBL/GenBank/DDBJ databases">
        <title>Genome and evolution of the arbuscular mycorrhizal fungus Diversispora epigaea (formerly Glomus versiforme) and its bacterial endosymbionts.</title>
        <authorList>
            <person name="Sun X."/>
            <person name="Fei Z."/>
            <person name="Harrison M."/>
        </authorList>
    </citation>
    <scope>NUCLEOTIDE SEQUENCE [LARGE SCALE GENOMIC DNA]</scope>
    <source>
        <strain evidence="1 2">IT104</strain>
    </source>
</reference>
<dbReference type="AlphaFoldDB" id="A0A397I840"/>
<evidence type="ECO:0000313" key="2">
    <source>
        <dbReference type="Proteomes" id="UP000266861"/>
    </source>
</evidence>
<organism evidence="1 2">
    <name type="scientific">Diversispora epigaea</name>
    <dbReference type="NCBI Taxonomy" id="1348612"/>
    <lineage>
        <taxon>Eukaryota</taxon>
        <taxon>Fungi</taxon>
        <taxon>Fungi incertae sedis</taxon>
        <taxon>Mucoromycota</taxon>
        <taxon>Glomeromycotina</taxon>
        <taxon>Glomeromycetes</taxon>
        <taxon>Diversisporales</taxon>
        <taxon>Diversisporaceae</taxon>
        <taxon>Diversispora</taxon>
    </lineage>
</organism>
<comment type="caution">
    <text evidence="1">The sequence shown here is derived from an EMBL/GenBank/DDBJ whole genome shotgun (WGS) entry which is preliminary data.</text>
</comment>
<proteinExistence type="predicted"/>
<dbReference type="Proteomes" id="UP000266861">
    <property type="component" value="Unassembled WGS sequence"/>
</dbReference>
<sequence>MKSLHSDILNLSWIPVKIAIGVKVFSLQSIGYRITLYSLSMADDGSFISSELASAVIPFSFEGRSKFKAVLYLMFIFHDEFIKQLSVMQKLDLNINNNEGNKVRDVLKIPKSLRDLLKKDNLHNYN</sequence>
<dbReference type="EMBL" id="PQFF01000232">
    <property type="protein sequence ID" value="RHZ71775.1"/>
    <property type="molecule type" value="Genomic_DNA"/>
</dbReference>
<dbReference type="OrthoDB" id="2396506at2759"/>
<keyword evidence="2" id="KW-1185">Reference proteome</keyword>
<protein>
    <submittedName>
        <fullName evidence="1">Uncharacterized protein</fullName>
    </submittedName>
</protein>
<accession>A0A397I840</accession>
<name>A0A397I840_9GLOM</name>
<evidence type="ECO:0000313" key="1">
    <source>
        <dbReference type="EMBL" id="RHZ71775.1"/>
    </source>
</evidence>